<comment type="caution">
    <text evidence="1">The sequence shown here is derived from an EMBL/GenBank/DDBJ whole genome shotgun (WGS) entry which is preliminary data.</text>
</comment>
<organism evidence="1 2">
    <name type="scientific">Candidatus Magnetoglobus multicellularis str. Araruama</name>
    <dbReference type="NCBI Taxonomy" id="890399"/>
    <lineage>
        <taxon>Bacteria</taxon>
        <taxon>Pseudomonadati</taxon>
        <taxon>Thermodesulfobacteriota</taxon>
        <taxon>Desulfobacteria</taxon>
        <taxon>Desulfobacterales</taxon>
        <taxon>Desulfobacteraceae</taxon>
        <taxon>Candidatus Magnetoglobus</taxon>
    </lineage>
</organism>
<protein>
    <submittedName>
        <fullName evidence="1">Uncharacterized protein</fullName>
    </submittedName>
</protein>
<dbReference type="EMBL" id="ATBP01002572">
    <property type="protein sequence ID" value="ETR65711.1"/>
    <property type="molecule type" value="Genomic_DNA"/>
</dbReference>
<proteinExistence type="predicted"/>
<dbReference type="AlphaFoldDB" id="A0A1V1NT19"/>
<evidence type="ECO:0000313" key="2">
    <source>
        <dbReference type="Proteomes" id="UP000189670"/>
    </source>
</evidence>
<sequence length="319" mass="37964">MNTIIAEYLRYILNDLCLTKENTIAPVYQQRLINRVYDHLKPFFSEQKHPKNRSIKMINLQLQKIRDISRLSGGYVLPSPIRAIKMPRSDYILFIGGIETKTLSEIIGETVQIAGFVRYIHNKKINDTLLKQNNMLWQSHESFLGDDPTDLNQWMQLKIKQARSRLEKISIDSSQVEIYYPKQNMHLLQNKRWINLRQLRTHHDELMLCRLRDKKRFIFFWGELSKQSPFRVIRESAMNYKERKKLLYGMDSYYKSPTQIKIRQQADRCEISLTNHLPPSYHRMLVALAQQSTKKEFYCPTIFKNDIVYFVEQLGITLS</sequence>
<gene>
    <name evidence="1" type="ORF">OMM_13836</name>
</gene>
<reference evidence="2" key="1">
    <citation type="submission" date="2012-11" db="EMBL/GenBank/DDBJ databases">
        <authorList>
            <person name="Lucero-Rivera Y.E."/>
            <person name="Tovar-Ramirez D."/>
        </authorList>
    </citation>
    <scope>NUCLEOTIDE SEQUENCE [LARGE SCALE GENOMIC DNA]</scope>
    <source>
        <strain evidence="2">Araruama</strain>
    </source>
</reference>
<evidence type="ECO:0000313" key="1">
    <source>
        <dbReference type="EMBL" id="ETR65711.1"/>
    </source>
</evidence>
<name>A0A1V1NT19_9BACT</name>
<accession>A0A1V1NT19</accession>
<dbReference type="Proteomes" id="UP000189670">
    <property type="component" value="Unassembled WGS sequence"/>
</dbReference>